<feature type="compositionally biased region" description="Polar residues" evidence="1">
    <location>
        <begin position="71"/>
        <end position="83"/>
    </location>
</feature>
<dbReference type="VEuPathDB" id="VectorBase:MDOMA2_016878"/>
<evidence type="ECO:0000313" key="2">
    <source>
        <dbReference type="EnsemblMetazoa" id="MDOA009940-PA"/>
    </source>
</evidence>
<evidence type="ECO:0000256" key="1">
    <source>
        <dbReference type="SAM" id="MobiDB-lite"/>
    </source>
</evidence>
<accession>A0A1I8MZA9</accession>
<feature type="region of interest" description="Disordered" evidence="1">
    <location>
        <begin position="474"/>
        <end position="507"/>
    </location>
</feature>
<feature type="compositionally biased region" description="Low complexity" evidence="1">
    <location>
        <begin position="54"/>
        <end position="70"/>
    </location>
</feature>
<reference evidence="2" key="1">
    <citation type="submission" date="2020-05" db="UniProtKB">
        <authorList>
            <consortium name="EnsemblMetazoa"/>
        </authorList>
    </citation>
    <scope>IDENTIFICATION</scope>
    <source>
        <strain evidence="2">Aabys</strain>
    </source>
</reference>
<name>A0A1I8MZA9_MUSDO</name>
<gene>
    <name evidence="2" type="primary">101890465</name>
    <name evidence="4" type="synonym">LOC101890465</name>
</gene>
<feature type="region of interest" description="Disordered" evidence="1">
    <location>
        <begin position="54"/>
        <end position="83"/>
    </location>
</feature>
<protein>
    <submittedName>
        <fullName evidence="4">Uncharacterized protein LOC101890465</fullName>
    </submittedName>
</protein>
<evidence type="ECO:0000313" key="4">
    <source>
        <dbReference type="RefSeq" id="XP_058979922.1"/>
    </source>
</evidence>
<evidence type="ECO:0000313" key="3">
    <source>
        <dbReference type="Proteomes" id="UP001652621"/>
    </source>
</evidence>
<dbReference type="EnsemblMetazoa" id="MDOA009940-RA">
    <property type="protein sequence ID" value="MDOA009940-PA"/>
    <property type="gene ID" value="MDOA009940"/>
</dbReference>
<sequence>MSLSAYTFQFYSYNMPSYRPGAIIHNDSMDVDDIDLSHPPPKPPRMAALQNQLANNNGSSSNNSNINSQQPAMTSTPKSVETMKTATGQTLEPSMPAPLNYFRDVNETPKSIYSSGLGAVVGATTTLPPVSGEMQLQSRRNIPPKRWSHELRAKALEMSKHSSGSADNTSSDSEGDGEVAEGGRQQIKPQTMVGHKSWSCQIKEKALEMSKRNSVRFEEANKEEQAGVNTNNYQQTSHLSEIKTNNQSNVTFGNTSISSSNGCGGVGGSNDNSFGSFGNLSLTSSSHNFSMGNENPSSQDTLRSVKERISYFNTLTTVGNNTFINLLKNSKTQARATLNNTSTQSLNIHFATPAKPKRWSTHINLHLEQPTPAPEALTAKPSRWQSNASSLSTSSASSSSTASSSFSLFCPQTPATVASSQQLSVASAAATFSFQDTTTATSSPSFASFSGLAANCSAAPLTSSTPIYNTSSIQRKNSLRRKPSIEKSRRPIQRQNSTAGTNGGTKPQMHAVMEDLSLVMPVKLRVAEYERRIMMES</sequence>
<dbReference type="Proteomes" id="UP001652621">
    <property type="component" value="Unplaced"/>
</dbReference>
<keyword evidence="3" id="KW-1185">Reference proteome</keyword>
<dbReference type="RefSeq" id="XP_058979922.1">
    <property type="nucleotide sequence ID" value="XM_059123939.1"/>
</dbReference>
<dbReference type="eggNOG" id="ENOG502T7TU">
    <property type="taxonomic scope" value="Eukaryota"/>
</dbReference>
<organism evidence="2">
    <name type="scientific">Musca domestica</name>
    <name type="common">House fly</name>
    <dbReference type="NCBI Taxonomy" id="7370"/>
    <lineage>
        <taxon>Eukaryota</taxon>
        <taxon>Metazoa</taxon>
        <taxon>Ecdysozoa</taxon>
        <taxon>Arthropoda</taxon>
        <taxon>Hexapoda</taxon>
        <taxon>Insecta</taxon>
        <taxon>Pterygota</taxon>
        <taxon>Neoptera</taxon>
        <taxon>Endopterygota</taxon>
        <taxon>Diptera</taxon>
        <taxon>Brachycera</taxon>
        <taxon>Muscomorpha</taxon>
        <taxon>Muscoidea</taxon>
        <taxon>Muscidae</taxon>
        <taxon>Musca</taxon>
    </lineage>
</organism>
<feature type="region of interest" description="Disordered" evidence="1">
    <location>
        <begin position="373"/>
        <end position="393"/>
    </location>
</feature>
<reference evidence="4" key="2">
    <citation type="submission" date="2025-05" db="UniProtKB">
        <authorList>
            <consortium name="RefSeq"/>
        </authorList>
    </citation>
    <scope>IDENTIFICATION</scope>
    <source>
        <strain evidence="4">Aabys</strain>
        <tissue evidence="4">Whole body</tissue>
    </source>
</reference>
<feature type="compositionally biased region" description="Low complexity" evidence="1">
    <location>
        <begin position="162"/>
        <end position="172"/>
    </location>
</feature>
<proteinExistence type="predicted"/>
<dbReference type="OrthoDB" id="8014239at2759"/>
<dbReference type="VEuPathDB" id="VectorBase:MDOA009940"/>
<feature type="region of interest" description="Disordered" evidence="1">
    <location>
        <begin position="157"/>
        <end position="195"/>
    </location>
</feature>
<dbReference type="AlphaFoldDB" id="A0A1I8MZA9"/>